<comment type="caution">
    <text evidence="1">The sequence shown here is derived from an EMBL/GenBank/DDBJ whole genome shotgun (WGS) entry which is preliminary data.</text>
</comment>
<sequence>MAFLIVVIAVAAWAVISVPVAVIVGRISRRADLGSDRRAASPQLAGPAFRDPAFTSTGAIRGITGTVGSLTR</sequence>
<name>A0A3E0VW05_9MICO</name>
<dbReference type="RefSeq" id="WP_116411602.1">
    <property type="nucleotide sequence ID" value="NZ_NBXB01000029.1"/>
</dbReference>
<evidence type="ECO:0000313" key="1">
    <source>
        <dbReference type="EMBL" id="RFA13941.1"/>
    </source>
</evidence>
<evidence type="ECO:0000313" key="2">
    <source>
        <dbReference type="Proteomes" id="UP000256541"/>
    </source>
</evidence>
<dbReference type="AlphaFoldDB" id="A0A3E0VW05"/>
<gene>
    <name evidence="1" type="ORF">B7R22_09900</name>
</gene>
<organism evidence="1 2">
    <name type="scientific">Subtercola boreus</name>
    <dbReference type="NCBI Taxonomy" id="120213"/>
    <lineage>
        <taxon>Bacteria</taxon>
        <taxon>Bacillati</taxon>
        <taxon>Actinomycetota</taxon>
        <taxon>Actinomycetes</taxon>
        <taxon>Micrococcales</taxon>
        <taxon>Microbacteriaceae</taxon>
        <taxon>Subtercola</taxon>
    </lineage>
</organism>
<accession>A0A3E0VW05</accession>
<protein>
    <submittedName>
        <fullName evidence="1">Uncharacterized protein</fullName>
    </submittedName>
</protein>
<dbReference type="Proteomes" id="UP000256541">
    <property type="component" value="Unassembled WGS sequence"/>
</dbReference>
<reference evidence="1 2" key="1">
    <citation type="submission" date="2017-04" db="EMBL/GenBank/DDBJ databases">
        <title>Comparative genome analysis of Subtercola boreus.</title>
        <authorList>
            <person name="Cho Y.-J."/>
            <person name="Cho A."/>
            <person name="Kim O.-S."/>
            <person name="Lee J.-I."/>
        </authorList>
    </citation>
    <scope>NUCLEOTIDE SEQUENCE [LARGE SCALE GENOMIC DNA]</scope>
    <source>
        <strain evidence="1 2">P27479</strain>
    </source>
</reference>
<dbReference type="OrthoDB" id="9925314at2"/>
<proteinExistence type="predicted"/>
<dbReference type="EMBL" id="NBXB01000029">
    <property type="protein sequence ID" value="RFA13941.1"/>
    <property type="molecule type" value="Genomic_DNA"/>
</dbReference>